<keyword evidence="4" id="KW-1185">Reference proteome</keyword>
<dbReference type="Gene3D" id="3.40.33.10">
    <property type="entry name" value="CAP"/>
    <property type="match status" value="2"/>
</dbReference>
<accession>A0A8S1HFE8</accession>
<dbReference type="Proteomes" id="UP000835052">
    <property type="component" value="Unassembled WGS sequence"/>
</dbReference>
<feature type="domain" description="SCP" evidence="2">
    <location>
        <begin position="236"/>
        <end position="380"/>
    </location>
</feature>
<feature type="chain" id="PRO_5035751726" description="SCP domain-containing protein" evidence="1">
    <location>
        <begin position="21"/>
        <end position="412"/>
    </location>
</feature>
<name>A0A8S1HFE8_9PELO</name>
<feature type="domain" description="SCP" evidence="2">
    <location>
        <begin position="33"/>
        <end position="183"/>
    </location>
</feature>
<dbReference type="AlphaFoldDB" id="A0A8S1HFE8"/>
<dbReference type="PRINTS" id="PR00837">
    <property type="entry name" value="V5TPXLIKE"/>
</dbReference>
<evidence type="ECO:0000259" key="2">
    <source>
        <dbReference type="SMART" id="SM00198"/>
    </source>
</evidence>
<dbReference type="PANTHER" id="PTHR10334">
    <property type="entry name" value="CYSTEINE-RICH SECRETORY PROTEIN-RELATED"/>
    <property type="match status" value="1"/>
</dbReference>
<gene>
    <name evidence="3" type="ORF">CAUJ_LOCUS8980</name>
</gene>
<evidence type="ECO:0000313" key="4">
    <source>
        <dbReference type="Proteomes" id="UP000835052"/>
    </source>
</evidence>
<comment type="caution">
    <text evidence="3">The sequence shown here is derived from an EMBL/GenBank/DDBJ whole genome shotgun (WGS) entry which is preliminary data.</text>
</comment>
<dbReference type="InterPro" id="IPR001283">
    <property type="entry name" value="CRISP-related"/>
</dbReference>
<dbReference type="OrthoDB" id="5849517at2759"/>
<dbReference type="EMBL" id="CAJGYM010000032">
    <property type="protein sequence ID" value="CAD6193061.1"/>
    <property type="molecule type" value="Genomic_DNA"/>
</dbReference>
<evidence type="ECO:0000313" key="3">
    <source>
        <dbReference type="EMBL" id="CAD6193061.1"/>
    </source>
</evidence>
<evidence type="ECO:0000256" key="1">
    <source>
        <dbReference type="SAM" id="SignalP"/>
    </source>
</evidence>
<feature type="signal peptide" evidence="1">
    <location>
        <begin position="1"/>
        <end position="20"/>
    </location>
</feature>
<dbReference type="InterPro" id="IPR014044">
    <property type="entry name" value="CAP_dom"/>
</dbReference>
<dbReference type="Pfam" id="PF00188">
    <property type="entry name" value="CAP"/>
    <property type="match status" value="2"/>
</dbReference>
<protein>
    <recommendedName>
        <fullName evidence="2">SCP domain-containing protein</fullName>
    </recommendedName>
</protein>
<reference evidence="3" key="1">
    <citation type="submission" date="2020-10" db="EMBL/GenBank/DDBJ databases">
        <authorList>
            <person name="Kikuchi T."/>
        </authorList>
    </citation>
    <scope>NUCLEOTIDE SEQUENCE</scope>
    <source>
        <strain evidence="3">NKZ352</strain>
    </source>
</reference>
<dbReference type="SMART" id="SM00198">
    <property type="entry name" value="SCP"/>
    <property type="match status" value="2"/>
</dbReference>
<dbReference type="InterPro" id="IPR035940">
    <property type="entry name" value="CAP_sf"/>
</dbReference>
<proteinExistence type="predicted"/>
<keyword evidence="1" id="KW-0732">Signal</keyword>
<organism evidence="3 4">
    <name type="scientific">Caenorhabditis auriculariae</name>
    <dbReference type="NCBI Taxonomy" id="2777116"/>
    <lineage>
        <taxon>Eukaryota</taxon>
        <taxon>Metazoa</taxon>
        <taxon>Ecdysozoa</taxon>
        <taxon>Nematoda</taxon>
        <taxon>Chromadorea</taxon>
        <taxon>Rhabditida</taxon>
        <taxon>Rhabditina</taxon>
        <taxon>Rhabditomorpha</taxon>
        <taxon>Rhabditoidea</taxon>
        <taxon>Rhabditidae</taxon>
        <taxon>Peloderinae</taxon>
        <taxon>Caenorhabditis</taxon>
    </lineage>
</organism>
<dbReference type="CDD" id="cd05380">
    <property type="entry name" value="CAP_euk"/>
    <property type="match status" value="2"/>
</dbReference>
<sequence>MDGKYRAITLLCTLAVAVNTQTFGCVNPSLTDRDRQMFYNAHNDARLSLAKGLEPNKCGRLSSGKNVYQLNWDCDMEAKVQEWATDCPNSFQTFDSTWGHNYVTYTGTISDQMGTAASAVNNWWSSVRTNGLTDPDNKYTNSALFQWANMAFGKTTSFACTYKACSGKFVVGCFYNKIGYVTNAVIYEKGEACSTDTDCTTYSGSSCRDGLCYQAPVAPVDPTFTMCPGQTVMSDQSRQKFVDTHNYLRSRLAKGLEVDGISAGALAPAAKQMTKIVYDCAIEQNAQSWAQNCLWQHSDSSARPGLGENMYYTTALNVDRIQSGEDASVAWWSELKDFGVGPDVILTNAVFRPRVGCFVQYCSDKTFTVCQYGPGGNVLDQSIYTKGSACTNDAGCPGTQTCSVAEGLCNVV</sequence>
<dbReference type="SUPFAM" id="SSF55797">
    <property type="entry name" value="PR-1-like"/>
    <property type="match status" value="2"/>
</dbReference>